<evidence type="ECO:0000256" key="1">
    <source>
        <dbReference type="SAM" id="Phobius"/>
    </source>
</evidence>
<dbReference type="Proteomes" id="UP000078287">
    <property type="component" value="Unassembled WGS sequence"/>
</dbReference>
<protein>
    <recommendedName>
        <fullName evidence="4">YcxB-like protein domain-containing protein</fullName>
    </recommendedName>
</protein>
<organism evidence="2 3">
    <name type="scientific">Chloroflexus islandicus</name>
    <dbReference type="NCBI Taxonomy" id="1707952"/>
    <lineage>
        <taxon>Bacteria</taxon>
        <taxon>Bacillati</taxon>
        <taxon>Chloroflexota</taxon>
        <taxon>Chloroflexia</taxon>
        <taxon>Chloroflexales</taxon>
        <taxon>Chloroflexineae</taxon>
        <taxon>Chloroflexaceae</taxon>
        <taxon>Chloroflexus</taxon>
    </lineage>
</organism>
<name>A0A178MHR0_9CHLR</name>
<feature type="transmembrane region" description="Helical" evidence="1">
    <location>
        <begin position="48"/>
        <end position="70"/>
    </location>
</feature>
<gene>
    <name evidence="2" type="ORF">A6A03_09425</name>
</gene>
<dbReference type="AlphaFoldDB" id="A0A178MHR0"/>
<accession>A0A178MHR0</accession>
<evidence type="ECO:0000313" key="2">
    <source>
        <dbReference type="EMBL" id="OAN47658.1"/>
    </source>
</evidence>
<evidence type="ECO:0000313" key="3">
    <source>
        <dbReference type="Proteomes" id="UP000078287"/>
    </source>
</evidence>
<keyword evidence="1" id="KW-0472">Membrane</keyword>
<reference evidence="2 3" key="1">
    <citation type="submission" date="2016-04" db="EMBL/GenBank/DDBJ databases">
        <title>Chloroflexus islandicus sp. nov., a thermophilic filamentous anoxygenic phototrophic bacterium from geyser Strokkur (Iceland).</title>
        <authorList>
            <person name="Gaisin V.A."/>
            <person name="Kalashnikov A.M."/>
            <person name="Sukhacheva M.V."/>
            <person name="Grouzdev D.S."/>
            <person name="Ivanov T.M."/>
            <person name="Kuznetsov B."/>
            <person name="Gorlenko V.M."/>
        </authorList>
    </citation>
    <scope>NUCLEOTIDE SEQUENCE [LARGE SCALE GENOMIC DNA]</scope>
    <source>
        <strain evidence="3">isl-2</strain>
    </source>
</reference>
<keyword evidence="1" id="KW-0812">Transmembrane</keyword>
<dbReference type="OrthoDB" id="157071at2"/>
<keyword evidence="1" id="KW-1133">Transmembrane helix</keyword>
<sequence>MIIESTISQREFTRHALSRYFRRPIFYVFAFVAAILTAFVIYDPSIPQAPALLGGWIPFLVYAITGFVLIQRQSRNRDLPIYQPTRYELGRETLIVSARSGRSEIPWSKVRAWRKLGGVYELQLINGQVLLISARAIGPRQVGAFERMLRNRIEPKPEPGVFDEPAA</sequence>
<dbReference type="RefSeq" id="WP_066783504.1">
    <property type="nucleotide sequence ID" value="NZ_LWQS01000035.1"/>
</dbReference>
<proteinExistence type="predicted"/>
<dbReference type="EMBL" id="LWQS01000035">
    <property type="protein sequence ID" value="OAN47658.1"/>
    <property type="molecule type" value="Genomic_DNA"/>
</dbReference>
<evidence type="ECO:0008006" key="4">
    <source>
        <dbReference type="Google" id="ProtNLM"/>
    </source>
</evidence>
<dbReference type="STRING" id="1707952.A6A03_09425"/>
<keyword evidence="3" id="KW-1185">Reference proteome</keyword>
<comment type="caution">
    <text evidence="2">The sequence shown here is derived from an EMBL/GenBank/DDBJ whole genome shotgun (WGS) entry which is preliminary data.</text>
</comment>
<feature type="transmembrane region" description="Helical" evidence="1">
    <location>
        <begin position="24"/>
        <end position="42"/>
    </location>
</feature>